<dbReference type="PANTHER" id="PTHR30486:SF6">
    <property type="entry name" value="TYPE IV PILUS RETRACTATION ATPASE PILT"/>
    <property type="match status" value="1"/>
</dbReference>
<evidence type="ECO:0000313" key="4">
    <source>
        <dbReference type="Proteomes" id="UP000007887"/>
    </source>
</evidence>
<dbReference type="KEGG" id="sri:SELR_17780"/>
<organism evidence="3 4">
    <name type="scientific">Selenomonas ruminantium subsp. lactilytica (strain NBRC 103574 / TAM6421)</name>
    <dbReference type="NCBI Taxonomy" id="927704"/>
    <lineage>
        <taxon>Bacteria</taxon>
        <taxon>Bacillati</taxon>
        <taxon>Bacillota</taxon>
        <taxon>Negativicutes</taxon>
        <taxon>Selenomonadales</taxon>
        <taxon>Selenomonadaceae</taxon>
        <taxon>Selenomonas</taxon>
    </lineage>
</organism>
<comment type="similarity">
    <text evidence="1">Belongs to the GSP E family.</text>
</comment>
<dbReference type="PATRIC" id="fig|927704.6.peg.1840"/>
<accession>I0GRU9</accession>
<dbReference type="PROSITE" id="PS00662">
    <property type="entry name" value="T2SP_E"/>
    <property type="match status" value="1"/>
</dbReference>
<gene>
    <name evidence="3" type="ordered locus">SELR_17780</name>
</gene>
<dbReference type="CDD" id="cd01131">
    <property type="entry name" value="PilT"/>
    <property type="match status" value="1"/>
</dbReference>
<dbReference type="eggNOG" id="COG2805">
    <property type="taxonomic scope" value="Bacteria"/>
</dbReference>
<dbReference type="AlphaFoldDB" id="I0GRU9"/>
<dbReference type="InterPro" id="IPR050921">
    <property type="entry name" value="T4SS_GSP_E_ATPase"/>
</dbReference>
<feature type="domain" description="Bacterial type II secretion system protein E" evidence="2">
    <location>
        <begin position="196"/>
        <end position="210"/>
    </location>
</feature>
<dbReference type="EMBL" id="AP012292">
    <property type="protein sequence ID" value="BAL83486.1"/>
    <property type="molecule type" value="Genomic_DNA"/>
</dbReference>
<dbReference type="SUPFAM" id="SSF52540">
    <property type="entry name" value="P-loop containing nucleoside triphosphate hydrolases"/>
    <property type="match status" value="1"/>
</dbReference>
<proteinExistence type="inferred from homology"/>
<name>I0GRU9_SELRL</name>
<dbReference type="OrthoDB" id="9808272at2"/>
<evidence type="ECO:0000313" key="3">
    <source>
        <dbReference type="EMBL" id="BAL83486.1"/>
    </source>
</evidence>
<dbReference type="GO" id="GO:0016887">
    <property type="term" value="F:ATP hydrolysis activity"/>
    <property type="evidence" value="ECO:0007669"/>
    <property type="project" value="InterPro"/>
</dbReference>
<dbReference type="Proteomes" id="UP000007887">
    <property type="component" value="Chromosome"/>
</dbReference>
<dbReference type="Pfam" id="PF00437">
    <property type="entry name" value="T2SSE"/>
    <property type="match status" value="1"/>
</dbReference>
<dbReference type="GO" id="GO:0005524">
    <property type="term" value="F:ATP binding"/>
    <property type="evidence" value="ECO:0007669"/>
    <property type="project" value="InterPro"/>
</dbReference>
<dbReference type="HOGENOM" id="CLU_013446_4_0_9"/>
<evidence type="ECO:0000259" key="2">
    <source>
        <dbReference type="PROSITE" id="PS00662"/>
    </source>
</evidence>
<dbReference type="Gene3D" id="3.30.450.90">
    <property type="match status" value="1"/>
</dbReference>
<evidence type="ECO:0000256" key="1">
    <source>
        <dbReference type="ARBA" id="ARBA00006611"/>
    </source>
</evidence>
<dbReference type="PANTHER" id="PTHR30486">
    <property type="entry name" value="TWITCHING MOTILITY PROTEIN PILT"/>
    <property type="match status" value="1"/>
</dbReference>
<protein>
    <submittedName>
        <fullName evidence="3">Putative twitching mobility protein</fullName>
    </submittedName>
</protein>
<dbReference type="InterPro" id="IPR027417">
    <property type="entry name" value="P-loop_NTPase"/>
</dbReference>
<sequence length="353" mass="39072">MGDDVDWQGIISRAIEKEASDIHLTVGQRPHMRCDGVLVSMDGRPLTEQFMAAFDAVIMDEGQRKRLARECDIDLSWTFAGRRFRVNAYRQQGYPALAIRLLPERIPTLAEINAPQAWQKIKELDQGLVLVCGRTGSGKSTTLAAFIETLNRERAYHIVTLEDPIEYVFQPDKCFISQRELGRDFYDFAEALRGGLREMPDVVLVGEIRDKETMLTALAAASAGMLVLGTLHSGSAAAAVLRVEGMFPLEERASVRSLLAEVLQGIFAQQLLPAARGGRTALVEVLLANATVRSLIRQAKYNQLSSVMLSQQELGMQTFAVAVQKMQQAGLLERSMGEQVMAQARGTQYELSL</sequence>
<dbReference type="InterPro" id="IPR001482">
    <property type="entry name" value="T2SS/T4SS_dom"/>
</dbReference>
<dbReference type="RefSeq" id="WP_014424917.1">
    <property type="nucleotide sequence ID" value="NC_017068.1"/>
</dbReference>
<dbReference type="NCBIfam" id="TIGR01420">
    <property type="entry name" value="pilT_fam"/>
    <property type="match status" value="1"/>
</dbReference>
<reference evidence="3 4" key="1">
    <citation type="submission" date="2011-10" db="EMBL/GenBank/DDBJ databases">
        <title>Whole genome sequence of Selenomonas ruminantium subsp. lactilytica TAM6421.</title>
        <authorList>
            <person name="Oguchi A."/>
            <person name="Ankai A."/>
            <person name="Kaneko J."/>
            <person name="Yamada-Narita S."/>
            <person name="Fukui S."/>
            <person name="Takahashi M."/>
            <person name="Onodera T."/>
            <person name="Kojima S."/>
            <person name="Fushimi T."/>
            <person name="Abe N."/>
            <person name="Kamio Y."/>
            <person name="Yamazaki S."/>
            <person name="Fujita N."/>
        </authorList>
    </citation>
    <scope>NUCLEOTIDE SEQUENCE [LARGE SCALE GENOMIC DNA]</scope>
    <source>
        <strain evidence="4">NBRC 103574 / TAM6421</strain>
    </source>
</reference>
<dbReference type="Gene3D" id="3.40.50.300">
    <property type="entry name" value="P-loop containing nucleotide triphosphate hydrolases"/>
    <property type="match status" value="1"/>
</dbReference>
<dbReference type="InterPro" id="IPR006321">
    <property type="entry name" value="PilT/PilU"/>
</dbReference>